<feature type="compositionally biased region" description="Basic and acidic residues" evidence="1">
    <location>
        <begin position="37"/>
        <end position="47"/>
    </location>
</feature>
<dbReference type="OrthoDB" id="2562897at2759"/>
<proteinExistence type="predicted"/>
<evidence type="ECO:0000313" key="4">
    <source>
        <dbReference type="Proteomes" id="UP000193218"/>
    </source>
</evidence>
<sequence>MLARPVLTPKRSSTAPATLPGTPETPIRKSHPPIQPRSRDSKPGVHPLQDEIDRLMAACDEHERKIRATKSSIEHRLYNELPHVLTRLNEVDVQAENTATSIQSAVDTVREPIKKKLGDLVAARERDVETMRARTTPWRSFFEEEEENGLGTKITRVAGAGAAGDDSDGLARIEKWAEEVEIYLSSEIIRLKAAMSSKSRRKSLLSGLISFILMIIVALIGIGWAASRKWG</sequence>
<evidence type="ECO:0000256" key="2">
    <source>
        <dbReference type="SAM" id="Phobius"/>
    </source>
</evidence>
<keyword evidence="2" id="KW-0472">Membrane</keyword>
<keyword evidence="4" id="KW-1185">Reference proteome</keyword>
<dbReference type="InParanoid" id="A0A1Y1UC86"/>
<keyword evidence="2" id="KW-1133">Transmembrane helix</keyword>
<organism evidence="3 4">
    <name type="scientific">Kockovaella imperatae</name>
    <dbReference type="NCBI Taxonomy" id="4999"/>
    <lineage>
        <taxon>Eukaryota</taxon>
        <taxon>Fungi</taxon>
        <taxon>Dikarya</taxon>
        <taxon>Basidiomycota</taxon>
        <taxon>Agaricomycotina</taxon>
        <taxon>Tremellomycetes</taxon>
        <taxon>Tremellales</taxon>
        <taxon>Cuniculitremaceae</taxon>
        <taxon>Kockovaella</taxon>
    </lineage>
</organism>
<evidence type="ECO:0000256" key="1">
    <source>
        <dbReference type="SAM" id="MobiDB-lite"/>
    </source>
</evidence>
<dbReference type="AlphaFoldDB" id="A0A1Y1UC86"/>
<dbReference type="Proteomes" id="UP000193218">
    <property type="component" value="Unassembled WGS sequence"/>
</dbReference>
<evidence type="ECO:0000313" key="3">
    <source>
        <dbReference type="EMBL" id="ORX35653.1"/>
    </source>
</evidence>
<gene>
    <name evidence="3" type="ORF">BD324DRAFT_631023</name>
</gene>
<keyword evidence="2" id="KW-0812">Transmembrane</keyword>
<dbReference type="GeneID" id="33558204"/>
<feature type="region of interest" description="Disordered" evidence="1">
    <location>
        <begin position="1"/>
        <end position="47"/>
    </location>
</feature>
<reference evidence="3 4" key="1">
    <citation type="submission" date="2017-03" db="EMBL/GenBank/DDBJ databases">
        <title>Widespread Adenine N6-methylation of Active Genes in Fungi.</title>
        <authorList>
            <consortium name="DOE Joint Genome Institute"/>
            <person name="Mondo S.J."/>
            <person name="Dannebaum R.O."/>
            <person name="Kuo R.C."/>
            <person name="Louie K.B."/>
            <person name="Bewick A.J."/>
            <person name="Labutti K."/>
            <person name="Haridas S."/>
            <person name="Kuo A."/>
            <person name="Salamov A."/>
            <person name="Ahrendt S.R."/>
            <person name="Lau R."/>
            <person name="Bowen B.P."/>
            <person name="Lipzen A."/>
            <person name="Sullivan W."/>
            <person name="Andreopoulos W.B."/>
            <person name="Clum A."/>
            <person name="Lindquist E."/>
            <person name="Daum C."/>
            <person name="Northen T.R."/>
            <person name="Ramamoorthy G."/>
            <person name="Schmitz R.J."/>
            <person name="Gryganskyi A."/>
            <person name="Culley D."/>
            <person name="Magnuson J."/>
            <person name="James T.Y."/>
            <person name="O'Malley M.A."/>
            <person name="Stajich J.E."/>
            <person name="Spatafora J.W."/>
            <person name="Visel A."/>
            <person name="Grigoriev I.V."/>
        </authorList>
    </citation>
    <scope>NUCLEOTIDE SEQUENCE [LARGE SCALE GENOMIC DNA]</scope>
    <source>
        <strain evidence="3 4">NRRL Y-17943</strain>
    </source>
</reference>
<dbReference type="RefSeq" id="XP_021869817.1">
    <property type="nucleotide sequence ID" value="XM_022016395.1"/>
</dbReference>
<feature type="transmembrane region" description="Helical" evidence="2">
    <location>
        <begin position="204"/>
        <end position="226"/>
    </location>
</feature>
<dbReference type="EMBL" id="NBSH01000010">
    <property type="protein sequence ID" value="ORX35653.1"/>
    <property type="molecule type" value="Genomic_DNA"/>
</dbReference>
<name>A0A1Y1UC86_9TREE</name>
<protein>
    <submittedName>
        <fullName evidence="3">Uncharacterized protein</fullName>
    </submittedName>
</protein>
<accession>A0A1Y1UC86</accession>
<comment type="caution">
    <text evidence="3">The sequence shown here is derived from an EMBL/GenBank/DDBJ whole genome shotgun (WGS) entry which is preliminary data.</text>
</comment>